<protein>
    <submittedName>
        <fullName evidence="2">SnoaL-like protein</fullName>
    </submittedName>
</protein>
<organism evidence="2 3">
    <name type="scientific">Pseudonocardia kunmingensis</name>
    <dbReference type="NCBI Taxonomy" id="630975"/>
    <lineage>
        <taxon>Bacteria</taxon>
        <taxon>Bacillati</taxon>
        <taxon>Actinomycetota</taxon>
        <taxon>Actinomycetes</taxon>
        <taxon>Pseudonocardiales</taxon>
        <taxon>Pseudonocardiaceae</taxon>
        <taxon>Pseudonocardia</taxon>
    </lineage>
</organism>
<dbReference type="OrthoDB" id="7605094at2"/>
<dbReference type="RefSeq" id="WP_142055460.1">
    <property type="nucleotide sequence ID" value="NZ_VFPA01000002.1"/>
</dbReference>
<feature type="domain" description="SnoaL-like" evidence="1">
    <location>
        <begin position="5"/>
        <end position="131"/>
    </location>
</feature>
<name>A0A543DPV3_9PSEU</name>
<dbReference type="InterPro" id="IPR032710">
    <property type="entry name" value="NTF2-like_dom_sf"/>
</dbReference>
<dbReference type="Gene3D" id="3.10.450.50">
    <property type="match status" value="1"/>
</dbReference>
<evidence type="ECO:0000313" key="3">
    <source>
        <dbReference type="Proteomes" id="UP000315677"/>
    </source>
</evidence>
<evidence type="ECO:0000313" key="2">
    <source>
        <dbReference type="EMBL" id="TQM11367.1"/>
    </source>
</evidence>
<dbReference type="CDD" id="cd00531">
    <property type="entry name" value="NTF2_like"/>
    <property type="match status" value="1"/>
</dbReference>
<keyword evidence="3" id="KW-1185">Reference proteome</keyword>
<dbReference type="AlphaFoldDB" id="A0A543DPV3"/>
<evidence type="ECO:0000259" key="1">
    <source>
        <dbReference type="Pfam" id="PF13577"/>
    </source>
</evidence>
<dbReference type="EMBL" id="VFPA01000002">
    <property type="protein sequence ID" value="TQM11367.1"/>
    <property type="molecule type" value="Genomic_DNA"/>
</dbReference>
<dbReference type="Proteomes" id="UP000315677">
    <property type="component" value="Unassembled WGS sequence"/>
</dbReference>
<dbReference type="Pfam" id="PF13577">
    <property type="entry name" value="SnoaL_4"/>
    <property type="match status" value="1"/>
</dbReference>
<gene>
    <name evidence="2" type="ORF">FB558_3926</name>
</gene>
<accession>A0A543DPV3</accession>
<dbReference type="InterPro" id="IPR037401">
    <property type="entry name" value="SnoaL-like"/>
</dbReference>
<comment type="caution">
    <text evidence="2">The sequence shown here is derived from an EMBL/GenBank/DDBJ whole genome shotgun (WGS) entry which is preliminary data.</text>
</comment>
<reference evidence="2 3" key="1">
    <citation type="submission" date="2019-06" db="EMBL/GenBank/DDBJ databases">
        <title>Sequencing the genomes of 1000 actinobacteria strains.</title>
        <authorList>
            <person name="Klenk H.-P."/>
        </authorList>
    </citation>
    <scope>NUCLEOTIDE SEQUENCE [LARGE SCALE GENOMIC DNA]</scope>
    <source>
        <strain evidence="2 3">DSM 45301</strain>
    </source>
</reference>
<proteinExistence type="predicted"/>
<dbReference type="SUPFAM" id="SSF54427">
    <property type="entry name" value="NTF2-like"/>
    <property type="match status" value="1"/>
</dbReference>
<sequence>MDVWELIARERIRDTVAAYNHAGDRGRIDDLAATFTEDGVLEVVGRDPAAGRAAIVAMLSRSVERGSDLTTAGRPHFVRHFVTNLRFEEVTPERARTSAYFLVVTPAGPDHWGRYRDVHVPVGDEWQIAHRMVRVDAKAEGSHLEL</sequence>